<proteinExistence type="inferred from homology"/>
<dbReference type="Gene3D" id="3.40.50.12370">
    <property type="match status" value="1"/>
</dbReference>
<dbReference type="CDD" id="cd00293">
    <property type="entry name" value="USP-like"/>
    <property type="match status" value="1"/>
</dbReference>
<dbReference type="AlphaFoldDB" id="A0A154IBC3"/>
<dbReference type="SUPFAM" id="SSF52402">
    <property type="entry name" value="Adenine nucleotide alpha hydrolases-like"/>
    <property type="match status" value="1"/>
</dbReference>
<evidence type="ECO:0000313" key="3">
    <source>
        <dbReference type="EMBL" id="KZA97731.1"/>
    </source>
</evidence>
<dbReference type="PANTHER" id="PTHR46268">
    <property type="entry name" value="STRESS RESPONSE PROTEIN NHAX"/>
    <property type="match status" value="1"/>
</dbReference>
<dbReference type="PANTHER" id="PTHR46268:SF15">
    <property type="entry name" value="UNIVERSAL STRESS PROTEIN HP_0031"/>
    <property type="match status" value="1"/>
</dbReference>
<evidence type="ECO:0000256" key="1">
    <source>
        <dbReference type="ARBA" id="ARBA00008791"/>
    </source>
</evidence>
<accession>A0A154IBC3</accession>
<dbReference type="InterPro" id="IPR006016">
    <property type="entry name" value="UspA"/>
</dbReference>
<dbReference type="PRINTS" id="PR01438">
    <property type="entry name" value="UNVRSLSTRESS"/>
</dbReference>
<comment type="caution">
    <text evidence="3">The sequence shown here is derived from an EMBL/GenBank/DDBJ whole genome shotgun (WGS) entry which is preliminary data.</text>
</comment>
<dbReference type="EMBL" id="LVYU01000130">
    <property type="protein sequence ID" value="KZA97731.1"/>
    <property type="molecule type" value="Genomic_DNA"/>
</dbReference>
<dbReference type="InterPro" id="IPR006015">
    <property type="entry name" value="Universal_stress_UspA"/>
</dbReference>
<organism evidence="3">
    <name type="scientific">Rhizobium leguminosarum</name>
    <dbReference type="NCBI Taxonomy" id="384"/>
    <lineage>
        <taxon>Bacteria</taxon>
        <taxon>Pseudomonadati</taxon>
        <taxon>Pseudomonadota</taxon>
        <taxon>Alphaproteobacteria</taxon>
        <taxon>Hyphomicrobiales</taxon>
        <taxon>Rhizobiaceae</taxon>
        <taxon>Rhizobium/Agrobacterium group</taxon>
        <taxon>Rhizobium</taxon>
    </lineage>
</organism>
<comment type="similarity">
    <text evidence="1">Belongs to the universal stress protein A family.</text>
</comment>
<dbReference type="RefSeq" id="WP_062944249.1">
    <property type="nucleotide sequence ID" value="NZ_CP171844.1"/>
</dbReference>
<feature type="domain" description="UspA" evidence="2">
    <location>
        <begin position="186"/>
        <end position="272"/>
    </location>
</feature>
<dbReference type="Pfam" id="PF00582">
    <property type="entry name" value="Usp"/>
    <property type="match status" value="1"/>
</dbReference>
<reference evidence="3" key="1">
    <citation type="submission" date="2016-03" db="EMBL/GenBank/DDBJ databases">
        <title>Microsymbionts genomes from the relict species Vavilovia formosa.</title>
        <authorList>
            <person name="Chirak E."/>
            <person name="Kimeklis A."/>
            <person name="Kopat V."/>
            <person name="Andronov E."/>
        </authorList>
    </citation>
    <scope>NUCLEOTIDE SEQUENCE [LARGE SCALE GENOMIC DNA]</scope>
    <source>
        <strain evidence="3">Vaf12</strain>
    </source>
</reference>
<protein>
    <submittedName>
        <fullName evidence="3">Universal stress protein UspA</fullName>
    </submittedName>
</protein>
<name>A0A154IBC3_RHILE</name>
<gene>
    <name evidence="3" type="ORF">A4A59_29825</name>
</gene>
<evidence type="ECO:0000259" key="2">
    <source>
        <dbReference type="Pfam" id="PF00582"/>
    </source>
</evidence>
<sequence>MKAQFHLPLATYPDASSFSLLQNAVAVSLHQKAGLTASIPLVRIEPFQPRFPSLLDVDKMRAEAERLSRDSGTVLGQTLRDYAKKAEVEVEIQPFDVRQPFVTQTLAELSRAYDLSILEASELMRPLIESVLFESGRPLLLFPPDNFSGRIDAVAVAWDGGATVARALTGARLLLEQVSRVVLISVTDDKQIDERARDRLATALRKAGLAVDIAAVQAQGDSPASVIQAAALERKADLLVAGAFGHSRLREFLLGGVTRSLLTHLEMPILLCH</sequence>